<reference evidence="1" key="1">
    <citation type="submission" date="2022-07" db="EMBL/GenBank/DDBJ databases">
        <title>Genome Sequence of Phlebia brevispora.</title>
        <authorList>
            <person name="Buettner E."/>
        </authorList>
    </citation>
    <scope>NUCLEOTIDE SEQUENCE</scope>
    <source>
        <strain evidence="1">MPL23</strain>
    </source>
</reference>
<keyword evidence="2" id="KW-1185">Reference proteome</keyword>
<dbReference type="EMBL" id="JANHOG010001562">
    <property type="protein sequence ID" value="KAJ3535086.1"/>
    <property type="molecule type" value="Genomic_DNA"/>
</dbReference>
<gene>
    <name evidence="1" type="ORF">NM688_g7027</name>
</gene>
<evidence type="ECO:0000313" key="2">
    <source>
        <dbReference type="Proteomes" id="UP001148662"/>
    </source>
</evidence>
<organism evidence="1 2">
    <name type="scientific">Phlebia brevispora</name>
    <dbReference type="NCBI Taxonomy" id="194682"/>
    <lineage>
        <taxon>Eukaryota</taxon>
        <taxon>Fungi</taxon>
        <taxon>Dikarya</taxon>
        <taxon>Basidiomycota</taxon>
        <taxon>Agaricomycotina</taxon>
        <taxon>Agaricomycetes</taxon>
        <taxon>Polyporales</taxon>
        <taxon>Meruliaceae</taxon>
        <taxon>Phlebia</taxon>
    </lineage>
</organism>
<proteinExistence type="predicted"/>
<evidence type="ECO:0000313" key="1">
    <source>
        <dbReference type="EMBL" id="KAJ3535086.1"/>
    </source>
</evidence>
<comment type="caution">
    <text evidence="1">The sequence shown here is derived from an EMBL/GenBank/DDBJ whole genome shotgun (WGS) entry which is preliminary data.</text>
</comment>
<sequence>MPPRPKHAAQSHRAHQQPAKRHFELIASVSRSSGLERDGDALRDFKTQQEYRDFIQDKLDEYWKQFPHDRSARDIKARDEIQANILIQFRKLREGILSTKRNDAFALEAYETSLYLTALFSSPVQTTSVISQLLPHMYLPYAALPSSSLPATIVSLVHFLLTAYPSQSRFFEHLGSLPSTFLPRSSDARHWLWDLARALRQRNYARLEQLTKRETFSEFLKDGIANRPPPSNQSQPVGPENLPLDAVCTLVDALRSKARETIWTVIRSAYRELSCPKSSNGSDEVESPTRVWLRRSLVLLPLTVLANGQNNISVVDDWLEKRKERGELRPKEGVEGRWLVLKAK</sequence>
<protein>
    <submittedName>
        <fullName evidence="1">Uncharacterized protein</fullName>
    </submittedName>
</protein>
<name>A0ACC1S9W8_9APHY</name>
<dbReference type="Proteomes" id="UP001148662">
    <property type="component" value="Unassembled WGS sequence"/>
</dbReference>
<accession>A0ACC1S9W8</accession>